<evidence type="ECO:0000313" key="2">
    <source>
        <dbReference type="Proteomes" id="UP001337655"/>
    </source>
</evidence>
<dbReference type="Proteomes" id="UP001337655">
    <property type="component" value="Unassembled WGS sequence"/>
</dbReference>
<protein>
    <submittedName>
        <fullName evidence="1">Uncharacterized protein</fullName>
    </submittedName>
</protein>
<organism evidence="1 2">
    <name type="scientific">Saxophila tyrrhenica</name>
    <dbReference type="NCBI Taxonomy" id="1690608"/>
    <lineage>
        <taxon>Eukaryota</taxon>
        <taxon>Fungi</taxon>
        <taxon>Dikarya</taxon>
        <taxon>Ascomycota</taxon>
        <taxon>Pezizomycotina</taxon>
        <taxon>Dothideomycetes</taxon>
        <taxon>Dothideomycetidae</taxon>
        <taxon>Mycosphaerellales</taxon>
        <taxon>Extremaceae</taxon>
        <taxon>Saxophila</taxon>
    </lineage>
</organism>
<dbReference type="EMBL" id="JAVRRT010000010">
    <property type="protein sequence ID" value="KAK5168397.1"/>
    <property type="molecule type" value="Genomic_DNA"/>
</dbReference>
<comment type="caution">
    <text evidence="1">The sequence shown here is derived from an EMBL/GenBank/DDBJ whole genome shotgun (WGS) entry which is preliminary data.</text>
</comment>
<dbReference type="AlphaFoldDB" id="A0AAV9P691"/>
<name>A0AAV9P691_9PEZI</name>
<keyword evidence="2" id="KW-1185">Reference proteome</keyword>
<dbReference type="GeneID" id="89928305"/>
<evidence type="ECO:0000313" key="1">
    <source>
        <dbReference type="EMBL" id="KAK5168397.1"/>
    </source>
</evidence>
<proteinExistence type="predicted"/>
<reference evidence="1 2" key="1">
    <citation type="submission" date="2023-08" db="EMBL/GenBank/DDBJ databases">
        <title>Black Yeasts Isolated from many extreme environments.</title>
        <authorList>
            <person name="Coleine C."/>
            <person name="Stajich J.E."/>
            <person name="Selbmann L."/>
        </authorList>
    </citation>
    <scope>NUCLEOTIDE SEQUENCE [LARGE SCALE GENOMIC DNA]</scope>
    <source>
        <strain evidence="1 2">CCFEE 5935</strain>
    </source>
</reference>
<accession>A0AAV9P691</accession>
<sequence length="110" mass="12436">MGKSPSAIAAFIEDIPSEKLRYFPTRQNTIYNTIYKDTNFRLDMQRMTSHTPPKHNLQVQVNNSVAISALRIAKGQSVAGPALVPNDDSWTPEEIRKELLCMIGLFRSML</sequence>
<dbReference type="RefSeq" id="XP_064658007.1">
    <property type="nucleotide sequence ID" value="XM_064804206.1"/>
</dbReference>
<gene>
    <name evidence="1" type="ORF">LTR77_006967</name>
</gene>